<dbReference type="SUPFAM" id="SSF55811">
    <property type="entry name" value="Nudix"/>
    <property type="match status" value="1"/>
</dbReference>
<dbReference type="PROSITE" id="PS51462">
    <property type="entry name" value="NUDIX"/>
    <property type="match status" value="1"/>
</dbReference>
<comment type="cofactor">
    <cofactor evidence="1">
        <name>Mn(2+)</name>
        <dbReference type="ChEBI" id="CHEBI:29035"/>
    </cofactor>
</comment>
<dbReference type="EMBL" id="JACSPM010000002">
    <property type="protein sequence ID" value="MBD8023493.1"/>
    <property type="molecule type" value="Genomic_DNA"/>
</dbReference>
<keyword evidence="3" id="KW-0479">Metal-binding</keyword>
<name>A0ABR8X2I0_9MICO</name>
<evidence type="ECO:0000256" key="4">
    <source>
        <dbReference type="ARBA" id="ARBA00022801"/>
    </source>
</evidence>
<dbReference type="RefSeq" id="WP_191765831.1">
    <property type="nucleotide sequence ID" value="NZ_JACSPM010000002.1"/>
</dbReference>
<accession>A0ABR8X2I0</accession>
<evidence type="ECO:0000256" key="6">
    <source>
        <dbReference type="ARBA" id="ARBA00023211"/>
    </source>
</evidence>
<dbReference type="Pfam" id="PF00293">
    <property type="entry name" value="NUDIX"/>
    <property type="match status" value="1"/>
</dbReference>
<dbReference type="PANTHER" id="PTHR12992:SF11">
    <property type="entry name" value="MITOCHONDRIAL COENZYME A DIPHOSPHATASE NUDT8"/>
    <property type="match status" value="1"/>
</dbReference>
<dbReference type="PANTHER" id="PTHR12992">
    <property type="entry name" value="NUDIX HYDROLASE"/>
    <property type="match status" value="1"/>
</dbReference>
<dbReference type="CDD" id="cd03426">
    <property type="entry name" value="NUDIX_CoAse_Nudt7"/>
    <property type="match status" value="1"/>
</dbReference>
<comment type="caution">
    <text evidence="8">The sequence shown here is derived from an EMBL/GenBank/DDBJ whole genome shotgun (WGS) entry which is preliminary data.</text>
</comment>
<dbReference type="Proteomes" id="UP000602532">
    <property type="component" value="Unassembled WGS sequence"/>
</dbReference>
<evidence type="ECO:0000256" key="1">
    <source>
        <dbReference type="ARBA" id="ARBA00001936"/>
    </source>
</evidence>
<dbReference type="Gene3D" id="3.90.79.10">
    <property type="entry name" value="Nucleoside Triphosphate Pyrophosphohydrolase"/>
    <property type="match status" value="1"/>
</dbReference>
<keyword evidence="9" id="KW-1185">Reference proteome</keyword>
<evidence type="ECO:0000256" key="2">
    <source>
        <dbReference type="ARBA" id="ARBA00001946"/>
    </source>
</evidence>
<dbReference type="InterPro" id="IPR045121">
    <property type="entry name" value="CoAse"/>
</dbReference>
<comment type="cofactor">
    <cofactor evidence="2">
        <name>Mg(2+)</name>
        <dbReference type="ChEBI" id="CHEBI:18420"/>
    </cofactor>
</comment>
<protein>
    <submittedName>
        <fullName evidence="8">CoA pyrophosphatase</fullName>
    </submittedName>
</protein>
<evidence type="ECO:0000259" key="7">
    <source>
        <dbReference type="PROSITE" id="PS51462"/>
    </source>
</evidence>
<evidence type="ECO:0000313" key="8">
    <source>
        <dbReference type="EMBL" id="MBD8023493.1"/>
    </source>
</evidence>
<keyword evidence="5" id="KW-0460">Magnesium</keyword>
<keyword evidence="6" id="KW-0464">Manganese</keyword>
<evidence type="ECO:0000256" key="5">
    <source>
        <dbReference type="ARBA" id="ARBA00022842"/>
    </source>
</evidence>
<evidence type="ECO:0000313" key="9">
    <source>
        <dbReference type="Proteomes" id="UP000602532"/>
    </source>
</evidence>
<keyword evidence="4" id="KW-0378">Hydrolase</keyword>
<dbReference type="InterPro" id="IPR015797">
    <property type="entry name" value="NUDIX_hydrolase-like_dom_sf"/>
</dbReference>
<feature type="domain" description="Nudix hydrolase" evidence="7">
    <location>
        <begin position="60"/>
        <end position="191"/>
    </location>
</feature>
<reference evidence="8 9" key="1">
    <citation type="submission" date="2020-08" db="EMBL/GenBank/DDBJ databases">
        <title>A Genomic Blueprint of the Chicken Gut Microbiome.</title>
        <authorList>
            <person name="Gilroy R."/>
            <person name="Ravi A."/>
            <person name="Getino M."/>
            <person name="Pursley I."/>
            <person name="Horton D.L."/>
            <person name="Alikhan N.-F."/>
            <person name="Baker D."/>
            <person name="Gharbi K."/>
            <person name="Hall N."/>
            <person name="Watson M."/>
            <person name="Adriaenssens E.M."/>
            <person name="Foster-Nyarko E."/>
            <person name="Jarju S."/>
            <person name="Secka A."/>
            <person name="Antonio M."/>
            <person name="Oren A."/>
            <person name="Chaudhuri R."/>
            <person name="La Ragione R.M."/>
            <person name="Hildebrand F."/>
            <person name="Pallen M.J."/>
        </authorList>
    </citation>
    <scope>NUCLEOTIDE SEQUENCE [LARGE SCALE GENOMIC DNA]</scope>
    <source>
        <strain evidence="8 9">Sa1CUA4</strain>
    </source>
</reference>
<gene>
    <name evidence="8" type="ORF">H9622_07815</name>
</gene>
<proteinExistence type="predicted"/>
<dbReference type="InterPro" id="IPR000086">
    <property type="entry name" value="NUDIX_hydrolase_dom"/>
</dbReference>
<evidence type="ECO:0000256" key="3">
    <source>
        <dbReference type="ARBA" id="ARBA00022723"/>
    </source>
</evidence>
<sequence length="249" mass="26442">MPAESTPGSARSQLAALVADVAASGPGHQGFRQFAGLAATRDARPAAVLILFGILDGHLSDHDADARAVSRDLDVLLLSRASTLRSHAGQVAFPGGRVDPADDGPIAAALREAREETGIDPAGVEVLGALEDIPLAYSQHLVTPVLGWWRHPSPIRVVDEAESSAVFRAPVADLLDPANRGSTVIRRDGQVWRGPGFLVPHADGHHLVWGFTGMVLEGLFDRLGWTEPWDRNRELPLTGPGFDESEAAS</sequence>
<organism evidence="8 9">
    <name type="scientific">Microbacterium gallinarum</name>
    <dbReference type="NCBI Taxonomy" id="2762209"/>
    <lineage>
        <taxon>Bacteria</taxon>
        <taxon>Bacillati</taxon>
        <taxon>Actinomycetota</taxon>
        <taxon>Actinomycetes</taxon>
        <taxon>Micrococcales</taxon>
        <taxon>Microbacteriaceae</taxon>
        <taxon>Microbacterium</taxon>
    </lineage>
</organism>